<proteinExistence type="predicted"/>
<dbReference type="AlphaFoldDB" id="A0A7J9HJ31"/>
<gene>
    <name evidence="1" type="ORF">Gohar_025087</name>
</gene>
<keyword evidence="2" id="KW-1185">Reference proteome</keyword>
<sequence>MTNRPFECVGCHFRSRSTGDDGHVMTQRGSCHDTDRTSNLPRLKYTPRRDEGFFPCHNDAKNIGRKSRQVRECVTVHNGRIYQLKLFCDKDYPKKPPSVQFHSSITIDLC</sequence>
<name>A0A7J9HJ31_9ROSI</name>
<protein>
    <recommendedName>
        <fullName evidence="3">UBC core domain-containing protein</fullName>
    </recommendedName>
</protein>
<comment type="caution">
    <text evidence="1">The sequence shown here is derived from an EMBL/GenBank/DDBJ whole genome shotgun (WGS) entry which is preliminary data.</text>
</comment>
<organism evidence="1 2">
    <name type="scientific">Gossypium harknessii</name>
    <dbReference type="NCBI Taxonomy" id="34285"/>
    <lineage>
        <taxon>Eukaryota</taxon>
        <taxon>Viridiplantae</taxon>
        <taxon>Streptophyta</taxon>
        <taxon>Embryophyta</taxon>
        <taxon>Tracheophyta</taxon>
        <taxon>Spermatophyta</taxon>
        <taxon>Magnoliopsida</taxon>
        <taxon>eudicotyledons</taxon>
        <taxon>Gunneridae</taxon>
        <taxon>Pentapetalae</taxon>
        <taxon>rosids</taxon>
        <taxon>malvids</taxon>
        <taxon>Malvales</taxon>
        <taxon>Malvaceae</taxon>
        <taxon>Malvoideae</taxon>
        <taxon>Gossypium</taxon>
    </lineage>
</organism>
<reference evidence="1 2" key="1">
    <citation type="journal article" date="2019" name="Genome Biol. Evol.">
        <title>Insights into the evolution of the New World diploid cottons (Gossypium, subgenus Houzingenia) based on genome sequencing.</title>
        <authorList>
            <person name="Grover C.E."/>
            <person name="Arick M.A. 2nd"/>
            <person name="Thrash A."/>
            <person name="Conover J.L."/>
            <person name="Sanders W.S."/>
            <person name="Peterson D.G."/>
            <person name="Frelichowski J.E."/>
            <person name="Scheffler J.A."/>
            <person name="Scheffler B.E."/>
            <person name="Wendel J.F."/>
        </authorList>
    </citation>
    <scope>NUCLEOTIDE SEQUENCE [LARGE SCALE GENOMIC DNA]</scope>
    <source>
        <strain evidence="1">0</strain>
        <tissue evidence="1">Leaf</tissue>
    </source>
</reference>
<evidence type="ECO:0008006" key="3">
    <source>
        <dbReference type="Google" id="ProtNLM"/>
    </source>
</evidence>
<dbReference type="InterPro" id="IPR016135">
    <property type="entry name" value="UBQ-conjugating_enzyme/RWD"/>
</dbReference>
<dbReference type="EMBL" id="JABFAD010000009">
    <property type="protein sequence ID" value="MBA0809434.1"/>
    <property type="molecule type" value="Genomic_DNA"/>
</dbReference>
<dbReference type="SUPFAM" id="SSF54495">
    <property type="entry name" value="UBC-like"/>
    <property type="match status" value="1"/>
</dbReference>
<accession>A0A7J9HJ31</accession>
<evidence type="ECO:0000313" key="1">
    <source>
        <dbReference type="EMBL" id="MBA0809434.1"/>
    </source>
</evidence>
<dbReference type="OrthoDB" id="6508832at2759"/>
<evidence type="ECO:0000313" key="2">
    <source>
        <dbReference type="Proteomes" id="UP000593560"/>
    </source>
</evidence>
<dbReference type="Gene3D" id="3.10.110.10">
    <property type="entry name" value="Ubiquitin Conjugating Enzyme"/>
    <property type="match status" value="1"/>
</dbReference>
<dbReference type="Proteomes" id="UP000593560">
    <property type="component" value="Unassembled WGS sequence"/>
</dbReference>